<dbReference type="Proteomes" id="UP000476934">
    <property type="component" value="Unassembled WGS sequence"/>
</dbReference>
<keyword evidence="2" id="KW-0229">DNA integration</keyword>
<dbReference type="InterPro" id="IPR004107">
    <property type="entry name" value="Integrase_SAM-like_N"/>
</dbReference>
<dbReference type="InterPro" id="IPR013762">
    <property type="entry name" value="Integrase-like_cat_sf"/>
</dbReference>
<keyword evidence="9" id="KW-1185">Reference proteome</keyword>
<dbReference type="AlphaFoldDB" id="A0A6M0PAI4"/>
<dbReference type="Gene3D" id="1.10.443.10">
    <property type="entry name" value="Intergrase catalytic core"/>
    <property type="match status" value="1"/>
</dbReference>
<dbReference type="InterPro" id="IPR011010">
    <property type="entry name" value="DNA_brk_join_enz"/>
</dbReference>
<evidence type="ECO:0000256" key="1">
    <source>
        <dbReference type="ARBA" id="ARBA00008857"/>
    </source>
</evidence>
<dbReference type="InterPro" id="IPR044068">
    <property type="entry name" value="CB"/>
</dbReference>
<dbReference type="InterPro" id="IPR010998">
    <property type="entry name" value="Integrase_recombinase_N"/>
</dbReference>
<dbReference type="PROSITE" id="PS51898">
    <property type="entry name" value="TYR_RECOMBINASE"/>
    <property type="match status" value="1"/>
</dbReference>
<evidence type="ECO:0000313" key="8">
    <source>
        <dbReference type="EMBL" id="NEY21531.1"/>
    </source>
</evidence>
<protein>
    <submittedName>
        <fullName evidence="8">Tyrosine-type recombinase/integrase</fullName>
    </submittedName>
</protein>
<gene>
    <name evidence="8" type="ORF">G4D61_16440</name>
</gene>
<dbReference type="PANTHER" id="PTHR30629:SF2">
    <property type="entry name" value="PROPHAGE INTEGRASE INTS-RELATED"/>
    <property type="match status" value="1"/>
</dbReference>
<keyword evidence="4" id="KW-0233">DNA recombination</keyword>
<reference evidence="8 9" key="1">
    <citation type="submission" date="2020-02" db="EMBL/GenBank/DDBJ databases">
        <authorList>
            <person name="Feng H."/>
        </authorList>
    </citation>
    <scope>NUCLEOTIDE SEQUENCE [LARGE SCALE GENOMIC DNA]</scope>
    <source>
        <strain evidence="8 9">Gsoil 114</strain>
    </source>
</reference>
<evidence type="ECO:0000259" key="7">
    <source>
        <dbReference type="PROSITE" id="PS51900"/>
    </source>
</evidence>
<evidence type="ECO:0000256" key="4">
    <source>
        <dbReference type="ARBA" id="ARBA00023172"/>
    </source>
</evidence>
<dbReference type="PROSITE" id="PS51900">
    <property type="entry name" value="CB"/>
    <property type="match status" value="1"/>
</dbReference>
<evidence type="ECO:0000256" key="2">
    <source>
        <dbReference type="ARBA" id="ARBA00022908"/>
    </source>
</evidence>
<proteinExistence type="inferred from homology"/>
<evidence type="ECO:0000313" key="9">
    <source>
        <dbReference type="Proteomes" id="UP000476934"/>
    </source>
</evidence>
<sequence length="370" mass="42831">MASITKRGNTYQYTVSRMVNGKSQPIRKGGFKTKKEAQIAAAEVEASLAKGIIPILKKVPFDEYFENWIKLYKTPKISRVTLEHYLYSLNAVKDYFQHKAIQDIRRQDYQMFLNWLGKNKAKETVAKINGHIKACVKDAIEEQIIQIDFTRKTELMWTVQPKKSTEKHLSYEESERLIKSIWSKLDEGLGYSLLLLAITSGMRFEELVGLTRKDFDFINNTITVNKTWGYKKNSPKGFGPTKNEQSIRTIKMDIKTMNHFKKLFKSTPTNLEQLVFFSPSSKYKVISNTNANKLLKKLLDELNITSITIHGLRHTHGSILLYKKASIHYVSERLGHGDIETTLKVYTHVLKELRIEDEHLSMNTFEQMIV</sequence>
<feature type="domain" description="Tyr recombinase" evidence="6">
    <location>
        <begin position="164"/>
        <end position="360"/>
    </location>
</feature>
<dbReference type="GO" id="GO:0003677">
    <property type="term" value="F:DNA binding"/>
    <property type="evidence" value="ECO:0007669"/>
    <property type="project" value="UniProtKB-UniRule"/>
</dbReference>
<reference evidence="8 9" key="2">
    <citation type="submission" date="2020-03" db="EMBL/GenBank/DDBJ databases">
        <title>Bacillus aquiflavi sp. nov., isolated from yellow water of strong flavor Chinese baijiu in Yibin region of China.</title>
        <authorList>
            <person name="Xie J."/>
        </authorList>
    </citation>
    <scope>NUCLEOTIDE SEQUENCE [LARGE SCALE GENOMIC DNA]</scope>
    <source>
        <strain evidence="8 9">Gsoil 114</strain>
    </source>
</reference>
<dbReference type="SUPFAM" id="SSF56349">
    <property type="entry name" value="DNA breaking-rejoining enzymes"/>
    <property type="match status" value="1"/>
</dbReference>
<dbReference type="RefSeq" id="WP_163174472.1">
    <property type="nucleotide sequence ID" value="NZ_JAAIWK010000037.1"/>
</dbReference>
<dbReference type="InterPro" id="IPR050808">
    <property type="entry name" value="Phage_Integrase"/>
</dbReference>
<accession>A0A6M0PAI4</accession>
<dbReference type="EMBL" id="JAAIWK010000037">
    <property type="protein sequence ID" value="NEY21531.1"/>
    <property type="molecule type" value="Genomic_DNA"/>
</dbReference>
<dbReference type="CDD" id="cd01189">
    <property type="entry name" value="INT_ICEBs1_C_like"/>
    <property type="match status" value="1"/>
</dbReference>
<dbReference type="Pfam" id="PF00589">
    <property type="entry name" value="Phage_integrase"/>
    <property type="match status" value="1"/>
</dbReference>
<evidence type="ECO:0000256" key="5">
    <source>
        <dbReference type="PROSITE-ProRule" id="PRU01248"/>
    </source>
</evidence>
<dbReference type="Pfam" id="PF14657">
    <property type="entry name" value="Arm-DNA-bind_4"/>
    <property type="match status" value="1"/>
</dbReference>
<dbReference type="InterPro" id="IPR002104">
    <property type="entry name" value="Integrase_catalytic"/>
</dbReference>
<organism evidence="8 9">
    <name type="scientific">Heyndrickxia ginsengihumi</name>
    <dbReference type="NCBI Taxonomy" id="363870"/>
    <lineage>
        <taxon>Bacteria</taxon>
        <taxon>Bacillati</taxon>
        <taxon>Bacillota</taxon>
        <taxon>Bacilli</taxon>
        <taxon>Bacillales</taxon>
        <taxon>Bacillaceae</taxon>
        <taxon>Heyndrickxia</taxon>
    </lineage>
</organism>
<name>A0A6M0PAI4_9BACI</name>
<feature type="domain" description="Core-binding (CB)" evidence="7">
    <location>
        <begin position="59"/>
        <end position="140"/>
    </location>
</feature>
<comment type="caution">
    <text evidence="8">The sequence shown here is derived from an EMBL/GenBank/DDBJ whole genome shotgun (WGS) entry which is preliminary data.</text>
</comment>
<dbReference type="Pfam" id="PF14659">
    <property type="entry name" value="Phage_int_SAM_3"/>
    <property type="match status" value="1"/>
</dbReference>
<evidence type="ECO:0000259" key="6">
    <source>
        <dbReference type="PROSITE" id="PS51898"/>
    </source>
</evidence>
<dbReference type="PANTHER" id="PTHR30629">
    <property type="entry name" value="PROPHAGE INTEGRASE"/>
    <property type="match status" value="1"/>
</dbReference>
<dbReference type="GO" id="GO:0006310">
    <property type="term" value="P:DNA recombination"/>
    <property type="evidence" value="ECO:0007669"/>
    <property type="project" value="UniProtKB-KW"/>
</dbReference>
<dbReference type="GO" id="GO:0015074">
    <property type="term" value="P:DNA integration"/>
    <property type="evidence" value="ECO:0007669"/>
    <property type="project" value="UniProtKB-KW"/>
</dbReference>
<comment type="similarity">
    <text evidence="1">Belongs to the 'phage' integrase family.</text>
</comment>
<dbReference type="InterPro" id="IPR028259">
    <property type="entry name" value="AP2-like_int_N"/>
</dbReference>
<evidence type="ECO:0000256" key="3">
    <source>
        <dbReference type="ARBA" id="ARBA00023125"/>
    </source>
</evidence>
<dbReference type="Gene3D" id="1.10.150.130">
    <property type="match status" value="1"/>
</dbReference>
<keyword evidence="3 5" id="KW-0238">DNA-binding</keyword>